<gene>
    <name evidence="9" type="ORF">GCM10022295_68900</name>
</gene>
<name>A0ABP6Y517_9ACTN</name>
<reference evidence="10" key="1">
    <citation type="journal article" date="2019" name="Int. J. Syst. Evol. Microbiol.">
        <title>The Global Catalogue of Microorganisms (GCM) 10K type strain sequencing project: providing services to taxonomists for standard genome sequencing and annotation.</title>
        <authorList>
            <consortium name="The Broad Institute Genomics Platform"/>
            <consortium name="The Broad Institute Genome Sequencing Center for Infectious Disease"/>
            <person name="Wu L."/>
            <person name="Ma J."/>
        </authorList>
    </citation>
    <scope>NUCLEOTIDE SEQUENCE [LARGE SCALE GENOMIC DNA]</scope>
    <source>
        <strain evidence="10">JCM 17656</strain>
    </source>
</reference>
<keyword evidence="10" id="KW-1185">Reference proteome</keyword>
<evidence type="ECO:0000313" key="10">
    <source>
        <dbReference type="Proteomes" id="UP001500707"/>
    </source>
</evidence>
<feature type="region of interest" description="Disordered" evidence="7">
    <location>
        <begin position="1"/>
        <end position="55"/>
    </location>
</feature>
<sequence length="373" mass="40307">MSIADISAGSGTSHDTAGPKEGAESRSGAEVDGTAEPGYGVQVHDAAEPGPRAEGDIPVRLELTGAERAAVRELAERLTRVAPGLVDAHAWVAEARRLSCRLPLRLLERIRQYRSDPGPDGMLCLAGLPVEDGLLPETPAVPDSVERDATVPSAVAMLIGQQLGEVIAYRDEKYGALVQNVVPVPSLAASQSNGGSVPLEFHIENAFHPHRPHYVGLLCLRSDHEGTAGTQICSVRRVLGLIDEADRKILEAPRFVTEAPPSFRSAERTEAHPVLVGSPEDPDIRVDFNATVALDEEAAGALVRLRETMTDASESVVLRPGELVFVDNRLVLHGRTNFVPRYDGRDRWLHRIFVHLDNRLTRAHRAGNGPVLV</sequence>
<dbReference type="RefSeq" id="WP_346185026.1">
    <property type="nucleotide sequence ID" value="NZ_BAABCE010000015.1"/>
</dbReference>
<protein>
    <submittedName>
        <fullName evidence="9">Clavaminate synthase family protein</fullName>
    </submittedName>
</protein>
<dbReference type="InterPro" id="IPR050411">
    <property type="entry name" value="AlphaKG_dependent_hydroxylases"/>
</dbReference>
<comment type="cofactor">
    <cofactor evidence="1">
        <name>Fe(2+)</name>
        <dbReference type="ChEBI" id="CHEBI:29033"/>
    </cofactor>
</comment>
<dbReference type="Proteomes" id="UP001500707">
    <property type="component" value="Unassembled WGS sequence"/>
</dbReference>
<evidence type="ECO:0000256" key="4">
    <source>
        <dbReference type="ARBA" id="ARBA00023002"/>
    </source>
</evidence>
<evidence type="ECO:0000256" key="6">
    <source>
        <dbReference type="ARBA" id="ARBA00023194"/>
    </source>
</evidence>
<evidence type="ECO:0000313" key="9">
    <source>
        <dbReference type="EMBL" id="GAA3577584.1"/>
    </source>
</evidence>
<evidence type="ECO:0000256" key="7">
    <source>
        <dbReference type="SAM" id="MobiDB-lite"/>
    </source>
</evidence>
<dbReference type="InterPro" id="IPR014503">
    <property type="entry name" value="Clavaminate_syn-like"/>
</dbReference>
<dbReference type="PIRSF" id="PIRSF019543">
    <property type="entry name" value="Clavaminate_syn"/>
    <property type="match status" value="1"/>
</dbReference>
<dbReference type="InterPro" id="IPR042098">
    <property type="entry name" value="TauD-like_sf"/>
</dbReference>
<evidence type="ECO:0000256" key="5">
    <source>
        <dbReference type="ARBA" id="ARBA00023004"/>
    </source>
</evidence>
<keyword evidence="4" id="KW-0560">Oxidoreductase</keyword>
<evidence type="ECO:0000259" key="8">
    <source>
        <dbReference type="Pfam" id="PF02668"/>
    </source>
</evidence>
<keyword evidence="6" id="KW-0045">Antibiotic biosynthesis</keyword>
<evidence type="ECO:0000256" key="2">
    <source>
        <dbReference type="ARBA" id="ARBA00008425"/>
    </source>
</evidence>
<dbReference type="EMBL" id="BAABCE010000015">
    <property type="protein sequence ID" value="GAA3577584.1"/>
    <property type="molecule type" value="Genomic_DNA"/>
</dbReference>
<organism evidence="9 10">
    <name type="scientific">Streptomyces osmaniensis</name>
    <dbReference type="NCBI Taxonomy" id="593134"/>
    <lineage>
        <taxon>Bacteria</taxon>
        <taxon>Bacillati</taxon>
        <taxon>Actinomycetota</taxon>
        <taxon>Actinomycetes</taxon>
        <taxon>Kitasatosporales</taxon>
        <taxon>Streptomycetaceae</taxon>
        <taxon>Streptomyces</taxon>
    </lineage>
</organism>
<proteinExistence type="inferred from homology"/>
<dbReference type="PANTHER" id="PTHR10696:SF56">
    <property type="entry name" value="TAUD_TFDA-LIKE DOMAIN-CONTAINING PROTEIN"/>
    <property type="match status" value="1"/>
</dbReference>
<comment type="caution">
    <text evidence="9">The sequence shown here is derived from an EMBL/GenBank/DDBJ whole genome shotgun (WGS) entry which is preliminary data.</text>
</comment>
<evidence type="ECO:0000256" key="3">
    <source>
        <dbReference type="ARBA" id="ARBA00022723"/>
    </source>
</evidence>
<dbReference type="Gene3D" id="3.60.130.10">
    <property type="entry name" value="Clavaminate synthase-like"/>
    <property type="match status" value="1"/>
</dbReference>
<comment type="similarity">
    <text evidence="2">Belongs to the clavaminate synthase family.</text>
</comment>
<feature type="compositionally biased region" description="Basic and acidic residues" evidence="7">
    <location>
        <begin position="17"/>
        <end position="29"/>
    </location>
</feature>
<feature type="compositionally biased region" description="Basic and acidic residues" evidence="7">
    <location>
        <begin position="45"/>
        <end position="55"/>
    </location>
</feature>
<feature type="domain" description="TauD/TfdA-like" evidence="8">
    <location>
        <begin position="154"/>
        <end position="352"/>
    </location>
</feature>
<dbReference type="InterPro" id="IPR003819">
    <property type="entry name" value="TauD/TfdA-like"/>
</dbReference>
<evidence type="ECO:0000256" key="1">
    <source>
        <dbReference type="ARBA" id="ARBA00001954"/>
    </source>
</evidence>
<dbReference type="Pfam" id="PF02668">
    <property type="entry name" value="TauD"/>
    <property type="match status" value="1"/>
</dbReference>
<dbReference type="SUPFAM" id="SSF51197">
    <property type="entry name" value="Clavaminate synthase-like"/>
    <property type="match status" value="1"/>
</dbReference>
<keyword evidence="5" id="KW-0408">Iron</keyword>
<dbReference type="PANTHER" id="PTHR10696">
    <property type="entry name" value="GAMMA-BUTYROBETAINE HYDROXYLASE-RELATED"/>
    <property type="match status" value="1"/>
</dbReference>
<accession>A0ABP6Y517</accession>
<keyword evidence="3" id="KW-0479">Metal-binding</keyword>